<keyword evidence="2" id="KW-1185">Reference proteome</keyword>
<dbReference type="EMBL" id="JAALHA020000028">
    <property type="protein sequence ID" value="MDR9899889.1"/>
    <property type="molecule type" value="Genomic_DNA"/>
</dbReference>
<accession>A0AAP5IG66</accession>
<proteinExistence type="predicted"/>
<comment type="caution">
    <text evidence="1">The sequence shown here is derived from an EMBL/GenBank/DDBJ whole genome shotgun (WGS) entry which is preliminary data.</text>
</comment>
<name>A0AAP5IG66_9CYAN</name>
<dbReference type="RefSeq" id="WP_208344141.1">
    <property type="nucleotide sequence ID" value="NZ_CAWQFN010000478.1"/>
</dbReference>
<evidence type="ECO:0000313" key="2">
    <source>
        <dbReference type="Proteomes" id="UP000667802"/>
    </source>
</evidence>
<protein>
    <submittedName>
        <fullName evidence="1">Uncharacterized protein</fullName>
    </submittedName>
</protein>
<evidence type="ECO:0000313" key="1">
    <source>
        <dbReference type="EMBL" id="MDR9899889.1"/>
    </source>
</evidence>
<organism evidence="1 2">
    <name type="scientific">Aetokthonos hydrillicola Thurmond2011</name>
    <dbReference type="NCBI Taxonomy" id="2712845"/>
    <lineage>
        <taxon>Bacteria</taxon>
        <taxon>Bacillati</taxon>
        <taxon>Cyanobacteriota</taxon>
        <taxon>Cyanophyceae</taxon>
        <taxon>Nostocales</taxon>
        <taxon>Hapalosiphonaceae</taxon>
        <taxon>Aetokthonos</taxon>
    </lineage>
</organism>
<dbReference type="Proteomes" id="UP000667802">
    <property type="component" value="Unassembled WGS sequence"/>
</dbReference>
<reference evidence="2" key="1">
    <citation type="journal article" date="2021" name="Science">
        <title>Hunting the eagle killer: A cyanobacterial neurotoxin causes vacuolar myelinopathy.</title>
        <authorList>
            <person name="Breinlinger S."/>
            <person name="Phillips T.J."/>
            <person name="Haram B.N."/>
            <person name="Mares J."/>
            <person name="Martinez Yerena J.A."/>
            <person name="Hrouzek P."/>
            <person name="Sobotka R."/>
            <person name="Henderson W.M."/>
            <person name="Schmieder P."/>
            <person name="Williams S.M."/>
            <person name="Lauderdale J.D."/>
            <person name="Wilde H.D."/>
            <person name="Gerrin W."/>
            <person name="Kust A."/>
            <person name="Washington J.W."/>
            <person name="Wagner C."/>
            <person name="Geier B."/>
            <person name="Liebeke M."/>
            <person name="Enke H."/>
            <person name="Niedermeyer T.H.J."/>
            <person name="Wilde S.B."/>
        </authorList>
    </citation>
    <scope>NUCLEOTIDE SEQUENCE [LARGE SCALE GENOMIC DNA]</scope>
    <source>
        <strain evidence="2">Thurmond2011</strain>
    </source>
</reference>
<sequence length="84" mass="9614">MVLYQEIQQAKNFCDRYKDSTVISSLPNSFACGDRVLTDDGLFGILRANAVRPYNRIFAQFWLKIMIMLPVLSYCEGQAVVVNF</sequence>
<gene>
    <name evidence="1" type="ORF">G7B40_035835</name>
</gene>
<dbReference type="AlphaFoldDB" id="A0AAP5IG66"/>